<sequence length="184" mass="20500">MNTDDQGSRMDLTVPVHRDPPRTQSIPYQKPVSIPFRPTQHSPAYMHANSHATSPMDAGPGQHSPLHNSNIPSLPSFPSVPTIPQSVSETWHNCIVSTFQNLSHNFTTQNMFHYRPLPSAPVPSSNTFIPESYTPLDSPNFLPINFVRSPVSVPLASSAPAIMSDFPQENHHPFHHHSNIPPHW</sequence>
<keyword evidence="3" id="KW-1185">Reference proteome</keyword>
<reference evidence="2" key="1">
    <citation type="submission" date="2022-08" db="EMBL/GenBank/DDBJ databases">
        <title>A Global Phylogenomic Analysis of the Shiitake Genus Lentinula.</title>
        <authorList>
            <consortium name="DOE Joint Genome Institute"/>
            <person name="Sierra-Patev S."/>
            <person name="Min B."/>
            <person name="Naranjo-Ortiz M."/>
            <person name="Looney B."/>
            <person name="Konkel Z."/>
            <person name="Slot J.C."/>
            <person name="Sakamoto Y."/>
            <person name="Steenwyk J.L."/>
            <person name="Rokas A."/>
            <person name="Carro J."/>
            <person name="Camarero S."/>
            <person name="Ferreira P."/>
            <person name="Molpeceres G."/>
            <person name="Ruiz-Duenas F.J."/>
            <person name="Serrano A."/>
            <person name="Henrissat B."/>
            <person name="Drula E."/>
            <person name="Hughes K.W."/>
            <person name="Mata J.L."/>
            <person name="Ishikawa N.K."/>
            <person name="Vargas-Isla R."/>
            <person name="Ushijima S."/>
            <person name="Smith C.A."/>
            <person name="Ahrendt S."/>
            <person name="Andreopoulos W."/>
            <person name="He G."/>
            <person name="Labutti K."/>
            <person name="Lipzen A."/>
            <person name="Ng V."/>
            <person name="Riley R."/>
            <person name="Sandor L."/>
            <person name="Barry K."/>
            <person name="Martinez A.T."/>
            <person name="Xiao Y."/>
            <person name="Gibbons J.G."/>
            <person name="Terashima K."/>
            <person name="Grigoriev I.V."/>
            <person name="Hibbett D.S."/>
        </authorList>
    </citation>
    <scope>NUCLEOTIDE SEQUENCE</scope>
    <source>
        <strain evidence="2">RHP3577 ss4</strain>
    </source>
</reference>
<feature type="non-terminal residue" evidence="2">
    <location>
        <position position="184"/>
    </location>
</feature>
<protein>
    <submittedName>
        <fullName evidence="2">Uncharacterized protein</fullName>
    </submittedName>
</protein>
<dbReference type="Proteomes" id="UP001150217">
    <property type="component" value="Unassembled WGS sequence"/>
</dbReference>
<gene>
    <name evidence="2" type="ORF">C8R41DRAFT_842440</name>
</gene>
<organism evidence="2 3">
    <name type="scientific">Lentinula lateritia</name>
    <dbReference type="NCBI Taxonomy" id="40482"/>
    <lineage>
        <taxon>Eukaryota</taxon>
        <taxon>Fungi</taxon>
        <taxon>Dikarya</taxon>
        <taxon>Basidiomycota</taxon>
        <taxon>Agaricomycotina</taxon>
        <taxon>Agaricomycetes</taxon>
        <taxon>Agaricomycetidae</taxon>
        <taxon>Agaricales</taxon>
        <taxon>Marasmiineae</taxon>
        <taxon>Omphalotaceae</taxon>
        <taxon>Lentinula</taxon>
    </lineage>
</organism>
<name>A0ABQ8VBW3_9AGAR</name>
<evidence type="ECO:0000313" key="3">
    <source>
        <dbReference type="Proteomes" id="UP001150217"/>
    </source>
</evidence>
<feature type="region of interest" description="Disordered" evidence="1">
    <location>
        <begin position="1"/>
        <end position="64"/>
    </location>
</feature>
<dbReference type="EMBL" id="JANVFT010000060">
    <property type="protein sequence ID" value="KAJ4480809.1"/>
    <property type="molecule type" value="Genomic_DNA"/>
</dbReference>
<comment type="caution">
    <text evidence="2">The sequence shown here is derived from an EMBL/GenBank/DDBJ whole genome shotgun (WGS) entry which is preliminary data.</text>
</comment>
<proteinExistence type="predicted"/>
<accession>A0ABQ8VBW3</accession>
<evidence type="ECO:0000313" key="2">
    <source>
        <dbReference type="EMBL" id="KAJ4480809.1"/>
    </source>
</evidence>
<evidence type="ECO:0000256" key="1">
    <source>
        <dbReference type="SAM" id="MobiDB-lite"/>
    </source>
</evidence>